<dbReference type="SUPFAM" id="SSF51735">
    <property type="entry name" value="NAD(P)-binding Rossmann-fold domains"/>
    <property type="match status" value="1"/>
</dbReference>
<comment type="similarity">
    <text evidence="1">Belongs to the short-chain dehydrogenases/reductases (SDR) family.</text>
</comment>
<dbReference type="InterPro" id="IPR002347">
    <property type="entry name" value="SDR_fam"/>
</dbReference>
<protein>
    <submittedName>
        <fullName evidence="5">Putative oxidoreductase</fullName>
        <ecNumber evidence="5">1.-.-.-</ecNumber>
    </submittedName>
</protein>
<dbReference type="PRINTS" id="PR00081">
    <property type="entry name" value="GDHRDH"/>
</dbReference>
<comment type="caution">
    <text evidence="5">The sequence shown here is derived from an EMBL/GenBank/DDBJ whole genome shotgun (WGS) entry which is preliminary data.</text>
</comment>
<gene>
    <name evidence="5" type="ORF">ACRB68_75080</name>
</gene>
<dbReference type="CDD" id="cd05233">
    <property type="entry name" value="SDR_c"/>
    <property type="match status" value="1"/>
</dbReference>
<dbReference type="EMBL" id="WEGH01000006">
    <property type="protein sequence ID" value="MQY09382.1"/>
    <property type="molecule type" value="Genomic_DNA"/>
</dbReference>
<evidence type="ECO:0000313" key="6">
    <source>
        <dbReference type="Proteomes" id="UP000487268"/>
    </source>
</evidence>
<dbReference type="EC" id="1.-.-.-" evidence="5"/>
<evidence type="ECO:0000259" key="4">
    <source>
        <dbReference type="SMART" id="SM00822"/>
    </source>
</evidence>
<evidence type="ECO:0000256" key="3">
    <source>
        <dbReference type="ARBA" id="ARBA00023002"/>
    </source>
</evidence>
<evidence type="ECO:0000313" key="5">
    <source>
        <dbReference type="EMBL" id="MQY09382.1"/>
    </source>
</evidence>
<keyword evidence="2" id="KW-0521">NADP</keyword>
<accession>A0A7K0C8F3</accession>
<proteinExistence type="inferred from homology"/>
<sequence length="227" mass="22774">MAPVTLITGGGTGIGAAAARLLLARGHRVAVTGRRAGPLAELAAEGALPLTGDTADAADVEAAVAATVAEYGRLDHVVANAGISTHDTLADGDPERWKAMLLTNVLGPALLIRAALPALKESGGRVVLVGSTAGVRNTPGNMYSVTKFAVTALAENARVLVTGDGVGVTLVAPGRVETPFWDSRDGGAPDGPMLTAEQIAEAIAWAVGQPAGVDVNSIVVRPVGQVP</sequence>
<dbReference type="InterPro" id="IPR036291">
    <property type="entry name" value="NAD(P)-bd_dom_sf"/>
</dbReference>
<dbReference type="Pfam" id="PF00106">
    <property type="entry name" value="adh_short"/>
    <property type="match status" value="1"/>
</dbReference>
<feature type="domain" description="Ketoreductase" evidence="4">
    <location>
        <begin position="3"/>
        <end position="179"/>
    </location>
</feature>
<reference evidence="5 6" key="1">
    <citation type="submission" date="2019-10" db="EMBL/GenBank/DDBJ databases">
        <title>Actinomadura rubteroloni sp. nov. and Actinomadura macrotermitis sp. nov., isolated from the gut of fungus growing-termite Macrotermes natalensis.</title>
        <authorList>
            <person name="Benndorf R."/>
            <person name="Martin K."/>
            <person name="Kuefner M."/>
            <person name="De Beer W."/>
            <person name="Kaster A.-K."/>
            <person name="Vollmers J."/>
            <person name="Poulsen M."/>
            <person name="Beemelmanns C."/>
        </authorList>
    </citation>
    <scope>NUCLEOTIDE SEQUENCE [LARGE SCALE GENOMIC DNA]</scope>
    <source>
        <strain evidence="5 6">RB68</strain>
    </source>
</reference>
<evidence type="ECO:0000256" key="1">
    <source>
        <dbReference type="ARBA" id="ARBA00006484"/>
    </source>
</evidence>
<name>A0A7K0C8F3_9ACTN</name>
<dbReference type="PANTHER" id="PTHR43391:SF14">
    <property type="entry name" value="DEHYDROGENASE_REDUCTASE SDR FAMILY PROTEIN 7-LIKE"/>
    <property type="match status" value="1"/>
</dbReference>
<dbReference type="OrthoDB" id="9775296at2"/>
<dbReference type="Gene3D" id="3.40.50.720">
    <property type="entry name" value="NAD(P)-binding Rossmann-like Domain"/>
    <property type="match status" value="1"/>
</dbReference>
<evidence type="ECO:0000256" key="2">
    <source>
        <dbReference type="ARBA" id="ARBA00022857"/>
    </source>
</evidence>
<keyword evidence="3 5" id="KW-0560">Oxidoreductase</keyword>
<dbReference type="InterPro" id="IPR057326">
    <property type="entry name" value="KR_dom"/>
</dbReference>
<dbReference type="Proteomes" id="UP000487268">
    <property type="component" value="Unassembled WGS sequence"/>
</dbReference>
<keyword evidence="6" id="KW-1185">Reference proteome</keyword>
<dbReference type="SMART" id="SM00822">
    <property type="entry name" value="PKS_KR"/>
    <property type="match status" value="1"/>
</dbReference>
<dbReference type="AlphaFoldDB" id="A0A7K0C8F3"/>
<dbReference type="RefSeq" id="WP_153541271.1">
    <property type="nucleotide sequence ID" value="NZ_WEGH01000006.1"/>
</dbReference>
<organism evidence="5 6">
    <name type="scientific">Actinomadura macrotermitis</name>
    <dbReference type="NCBI Taxonomy" id="2585200"/>
    <lineage>
        <taxon>Bacteria</taxon>
        <taxon>Bacillati</taxon>
        <taxon>Actinomycetota</taxon>
        <taxon>Actinomycetes</taxon>
        <taxon>Streptosporangiales</taxon>
        <taxon>Thermomonosporaceae</taxon>
        <taxon>Actinomadura</taxon>
    </lineage>
</organism>
<dbReference type="PANTHER" id="PTHR43391">
    <property type="entry name" value="RETINOL DEHYDROGENASE-RELATED"/>
    <property type="match status" value="1"/>
</dbReference>
<dbReference type="GO" id="GO:0016491">
    <property type="term" value="F:oxidoreductase activity"/>
    <property type="evidence" value="ECO:0007669"/>
    <property type="project" value="UniProtKB-KW"/>
</dbReference>